<evidence type="ECO:0000313" key="2">
    <source>
        <dbReference type="Proteomes" id="UP000297762"/>
    </source>
</evidence>
<organism evidence="1 2">
    <name type="scientific">Leptospira sarikeiensis</name>
    <dbReference type="NCBI Taxonomy" id="2484943"/>
    <lineage>
        <taxon>Bacteria</taxon>
        <taxon>Pseudomonadati</taxon>
        <taxon>Spirochaetota</taxon>
        <taxon>Spirochaetia</taxon>
        <taxon>Leptospirales</taxon>
        <taxon>Leptospiraceae</taxon>
        <taxon>Leptospira</taxon>
    </lineage>
</organism>
<gene>
    <name evidence="1" type="ORF">EHQ64_11175</name>
</gene>
<name>A0A4R9K722_9LEPT</name>
<accession>A0A4R9K722</accession>
<evidence type="ECO:0000313" key="1">
    <source>
        <dbReference type="EMBL" id="TGL61170.1"/>
    </source>
</evidence>
<protein>
    <submittedName>
        <fullName evidence="1">Uncharacterized protein</fullName>
    </submittedName>
</protein>
<sequence>MDLKISEEYCSSMLEQLHLAITKELAEKSFSTICDGELHRSVFCGKFADPAGDIIIKQHKEKNINDDEIRYLDIILRFYKNSIFCNQEDSSENL</sequence>
<dbReference type="EMBL" id="RQGF01000027">
    <property type="protein sequence ID" value="TGL61170.1"/>
    <property type="molecule type" value="Genomic_DNA"/>
</dbReference>
<keyword evidence="2" id="KW-1185">Reference proteome</keyword>
<proteinExistence type="predicted"/>
<dbReference type="RefSeq" id="WP_135649574.1">
    <property type="nucleotide sequence ID" value="NZ_RQGF01000027.1"/>
</dbReference>
<dbReference type="Proteomes" id="UP000297762">
    <property type="component" value="Unassembled WGS sequence"/>
</dbReference>
<comment type="caution">
    <text evidence="1">The sequence shown here is derived from an EMBL/GenBank/DDBJ whole genome shotgun (WGS) entry which is preliminary data.</text>
</comment>
<reference evidence="1" key="1">
    <citation type="journal article" date="2019" name="PLoS Negl. Trop. Dis.">
        <title>Revisiting the worldwide diversity of Leptospira species in the environment.</title>
        <authorList>
            <person name="Vincent A.T."/>
            <person name="Schiettekatte O."/>
            <person name="Bourhy P."/>
            <person name="Veyrier F.J."/>
            <person name="Picardeau M."/>
        </authorList>
    </citation>
    <scope>NUCLEOTIDE SEQUENCE [LARGE SCALE GENOMIC DNA]</scope>
    <source>
        <strain evidence="1">201702455</strain>
    </source>
</reference>
<dbReference type="AlphaFoldDB" id="A0A4R9K722"/>
<dbReference type="OrthoDB" id="9994892at2"/>